<dbReference type="PANTHER" id="PTHR31676">
    <property type="entry name" value="T31J12.3 PROTEIN-RELATED"/>
    <property type="match status" value="1"/>
</dbReference>
<organism evidence="1">
    <name type="scientific">Triticum aestivum</name>
    <name type="common">Wheat</name>
    <dbReference type="NCBI Taxonomy" id="4565"/>
    <lineage>
        <taxon>Eukaryota</taxon>
        <taxon>Viridiplantae</taxon>
        <taxon>Streptophyta</taxon>
        <taxon>Embryophyta</taxon>
        <taxon>Tracheophyta</taxon>
        <taxon>Spermatophyta</taxon>
        <taxon>Magnoliopsida</taxon>
        <taxon>Liliopsida</taxon>
        <taxon>Poales</taxon>
        <taxon>Poaceae</taxon>
        <taxon>BOP clade</taxon>
        <taxon>Pooideae</taxon>
        <taxon>Triticodae</taxon>
        <taxon>Triticeae</taxon>
        <taxon>Triticinae</taxon>
        <taxon>Triticum</taxon>
    </lineage>
</organism>
<dbReference type="Gramene" id="TraesCS3A02G207600.2">
    <property type="protein sequence ID" value="TraesCS3A02G207600.2"/>
    <property type="gene ID" value="TraesCS3A02G207600"/>
</dbReference>
<proteinExistence type="predicted"/>
<evidence type="ECO:0000313" key="1">
    <source>
        <dbReference type="EnsemblPlants" id="TraesCS3A02G207600.2"/>
    </source>
</evidence>
<reference evidence="1" key="1">
    <citation type="submission" date="2018-08" db="EMBL/GenBank/DDBJ databases">
        <authorList>
            <person name="Rossello M."/>
        </authorList>
    </citation>
    <scope>NUCLEOTIDE SEQUENCE [LARGE SCALE GENOMIC DNA]</scope>
    <source>
        <strain evidence="1">cv. Chinese Spring</strain>
    </source>
</reference>
<dbReference type="Gramene" id="TraesRN3A0100550700.2">
    <property type="protein sequence ID" value="TraesRN3A0100550700.2"/>
    <property type="gene ID" value="TraesRN3A0100550700"/>
</dbReference>
<dbReference type="AlphaFoldDB" id="A0A3B6EGC6"/>
<dbReference type="STRING" id="4565.A0A3B6EGC6"/>
<dbReference type="OMA" id="CDATNYK"/>
<dbReference type="InterPro" id="IPR036758">
    <property type="entry name" value="At5g01610-like"/>
</dbReference>
<evidence type="ECO:0000313" key="2">
    <source>
        <dbReference type="Proteomes" id="UP000019116"/>
    </source>
</evidence>
<dbReference type="Gene3D" id="2.30.240.10">
    <property type="entry name" value="At5g01610-like"/>
    <property type="match status" value="1"/>
</dbReference>
<dbReference type="Gramene" id="TraesCS3A03G0538200.2">
    <property type="protein sequence ID" value="TraesCS3A03G0538200.2.CDS"/>
    <property type="gene ID" value="TraesCS3A03G0538200"/>
</dbReference>
<dbReference type="SMR" id="A0A3B6EGC6"/>
<accession>A0A3B6EGC6</accession>
<reference evidence="1" key="2">
    <citation type="submission" date="2018-10" db="UniProtKB">
        <authorList>
            <consortium name="EnsemblPlants"/>
        </authorList>
    </citation>
    <scope>IDENTIFICATION</scope>
</reference>
<protein>
    <recommendedName>
        <fullName evidence="3">DUF538 domain-containing protein</fullName>
    </recommendedName>
</protein>
<evidence type="ECO:0008006" key="3">
    <source>
        <dbReference type="Google" id="ProtNLM"/>
    </source>
</evidence>
<keyword evidence="2" id="KW-1185">Reference proteome</keyword>
<dbReference type="InterPro" id="IPR007493">
    <property type="entry name" value="DUF538"/>
</dbReference>
<dbReference type="SUPFAM" id="SSF141562">
    <property type="entry name" value="At5g01610-like"/>
    <property type="match status" value="1"/>
</dbReference>
<dbReference type="Proteomes" id="UP000019116">
    <property type="component" value="Chromosome 3A"/>
</dbReference>
<dbReference type="EnsemblPlants" id="TraesCS3A02G207600.2">
    <property type="protein sequence ID" value="TraesCS3A02G207600.2"/>
    <property type="gene ID" value="TraesCS3A02G207600"/>
</dbReference>
<dbReference type="Pfam" id="PF04398">
    <property type="entry name" value="DUF538"/>
    <property type="match status" value="1"/>
</dbReference>
<name>A0A3B6EGC6_WHEAT</name>
<sequence>MDQIMGKAAGYWFNQQAGKEMNNIQSISSSIGDGAKWMANKIKGKMQKPFPELLKEYDLPMGLFPQDATNYEFDEETKKLMVHIASVCEVGYKDSLVLRFFTCVTDNLDKGKLSEVEGIKTKILIWIKVTAIRTEASKVHFCAGLNKTWNRHAYEVVRDGVSIDKF</sequence>
<dbReference type="PANTHER" id="PTHR31676:SF16">
    <property type="entry name" value="OS01G0565800 PROTEIN"/>
    <property type="match status" value="1"/>
</dbReference>